<organism evidence="1 2">
    <name type="scientific">Apiospora saccharicola</name>
    <dbReference type="NCBI Taxonomy" id="335842"/>
    <lineage>
        <taxon>Eukaryota</taxon>
        <taxon>Fungi</taxon>
        <taxon>Dikarya</taxon>
        <taxon>Ascomycota</taxon>
        <taxon>Pezizomycotina</taxon>
        <taxon>Sordariomycetes</taxon>
        <taxon>Xylariomycetidae</taxon>
        <taxon>Amphisphaeriales</taxon>
        <taxon>Apiosporaceae</taxon>
        <taxon>Apiospora</taxon>
    </lineage>
</organism>
<keyword evidence="2" id="KW-1185">Reference proteome</keyword>
<name>A0ABR1U2P4_9PEZI</name>
<accession>A0ABR1U2P4</accession>
<comment type="caution">
    <text evidence="1">The sequence shown here is derived from an EMBL/GenBank/DDBJ whole genome shotgun (WGS) entry which is preliminary data.</text>
</comment>
<sequence length="233" mass="26357">MAPIIFRFRSCGHEEKGPMPHALWKKLQERKSLPGKLVVDSSLPCPPCSRSYEEYYRDMSAWLHVVCKKTTYTDTDDSSTDTSLLAELIWVRSSLEQQQRPHPPEAKRICALLALAATQVRERHVDRLETVLLGELAHGRNALTIRLADSLPFRPRAVAVAVAVGNRSIIIDRCDTQVKIVKGMERVVQDSIGRVGALRELVARAETSPHHLQQDYAKCEYDIAPRKIFGLFF</sequence>
<dbReference type="Proteomes" id="UP001446871">
    <property type="component" value="Unassembled WGS sequence"/>
</dbReference>
<reference evidence="1 2" key="1">
    <citation type="submission" date="2023-01" db="EMBL/GenBank/DDBJ databases">
        <title>Analysis of 21 Apiospora genomes using comparative genomics revels a genus with tremendous synthesis potential of carbohydrate active enzymes and secondary metabolites.</title>
        <authorList>
            <person name="Sorensen T."/>
        </authorList>
    </citation>
    <scope>NUCLEOTIDE SEQUENCE [LARGE SCALE GENOMIC DNA]</scope>
    <source>
        <strain evidence="1 2">CBS 83171</strain>
    </source>
</reference>
<protein>
    <submittedName>
        <fullName evidence="1">Uncharacterized protein</fullName>
    </submittedName>
</protein>
<evidence type="ECO:0000313" key="1">
    <source>
        <dbReference type="EMBL" id="KAK8053174.1"/>
    </source>
</evidence>
<evidence type="ECO:0000313" key="2">
    <source>
        <dbReference type="Proteomes" id="UP001446871"/>
    </source>
</evidence>
<dbReference type="EMBL" id="JAQQWM010000008">
    <property type="protein sequence ID" value="KAK8053174.1"/>
    <property type="molecule type" value="Genomic_DNA"/>
</dbReference>
<proteinExistence type="predicted"/>
<gene>
    <name evidence="1" type="ORF">PG996_012475</name>
</gene>